<dbReference type="EMBL" id="JAPNTZ010000005">
    <property type="protein sequence ID" value="MCY1139347.1"/>
    <property type="molecule type" value="Genomic_DNA"/>
</dbReference>
<feature type="transmembrane region" description="Helical" evidence="1">
    <location>
        <begin position="349"/>
        <end position="371"/>
    </location>
</feature>
<dbReference type="RefSeq" id="WP_267563464.1">
    <property type="nucleotide sequence ID" value="NZ_JAPNTZ010000005.1"/>
</dbReference>
<evidence type="ECO:0000313" key="3">
    <source>
        <dbReference type="EMBL" id="MCY1139347.1"/>
    </source>
</evidence>
<keyword evidence="1" id="KW-0472">Membrane</keyword>
<organism evidence="3 4">
    <name type="scientific">Paractinoplanes pyxinae</name>
    <dbReference type="NCBI Taxonomy" id="2997416"/>
    <lineage>
        <taxon>Bacteria</taxon>
        <taxon>Bacillati</taxon>
        <taxon>Actinomycetota</taxon>
        <taxon>Actinomycetes</taxon>
        <taxon>Micromonosporales</taxon>
        <taxon>Micromonosporaceae</taxon>
        <taxon>Paractinoplanes</taxon>
    </lineage>
</organism>
<keyword evidence="1" id="KW-0812">Transmembrane</keyword>
<dbReference type="InterPro" id="IPR000845">
    <property type="entry name" value="Nucleoside_phosphorylase_d"/>
</dbReference>
<dbReference type="PANTHER" id="PTHR46832:SF1">
    <property type="entry name" value="5'-METHYLTHIOADENOSINE_S-ADENOSYLHOMOCYSTEINE NUCLEOSIDASE"/>
    <property type="match status" value="1"/>
</dbReference>
<feature type="transmembrane region" description="Helical" evidence="1">
    <location>
        <begin position="131"/>
        <end position="157"/>
    </location>
</feature>
<feature type="transmembrane region" description="Helical" evidence="1">
    <location>
        <begin position="286"/>
        <end position="305"/>
    </location>
</feature>
<evidence type="ECO:0000259" key="2">
    <source>
        <dbReference type="Pfam" id="PF01048"/>
    </source>
</evidence>
<name>A0ABT4AZR9_9ACTN</name>
<dbReference type="InterPro" id="IPR035994">
    <property type="entry name" value="Nucleoside_phosphorylase_sf"/>
</dbReference>
<gene>
    <name evidence="3" type="ORF">OWR29_15210</name>
</gene>
<dbReference type="SUPFAM" id="SSF53167">
    <property type="entry name" value="Purine and uridine phosphorylases"/>
    <property type="match status" value="1"/>
</dbReference>
<dbReference type="Pfam" id="PF01048">
    <property type="entry name" value="PNP_UDP_1"/>
    <property type="match status" value="1"/>
</dbReference>
<proteinExistence type="predicted"/>
<feature type="domain" description="Nucleoside phosphorylase" evidence="2">
    <location>
        <begin position="399"/>
        <end position="628"/>
    </location>
</feature>
<dbReference type="Gene3D" id="3.40.50.1580">
    <property type="entry name" value="Nucleoside phosphorylase domain"/>
    <property type="match status" value="1"/>
</dbReference>
<keyword evidence="4" id="KW-1185">Reference proteome</keyword>
<evidence type="ECO:0000313" key="4">
    <source>
        <dbReference type="Proteomes" id="UP001151002"/>
    </source>
</evidence>
<feature type="transmembrane region" description="Helical" evidence="1">
    <location>
        <begin position="101"/>
        <end position="125"/>
    </location>
</feature>
<keyword evidence="1" id="KW-1133">Transmembrane helix</keyword>
<evidence type="ECO:0000256" key="1">
    <source>
        <dbReference type="SAM" id="Phobius"/>
    </source>
</evidence>
<comment type="caution">
    <text evidence="3">The sequence shown here is derived from an EMBL/GenBank/DDBJ whole genome shotgun (WGS) entry which is preliminary data.</text>
</comment>
<protein>
    <recommendedName>
        <fullName evidence="2">Nucleoside phosphorylase domain-containing protein</fullName>
    </recommendedName>
</protein>
<dbReference type="Proteomes" id="UP001151002">
    <property type="component" value="Unassembled WGS sequence"/>
</dbReference>
<dbReference type="PANTHER" id="PTHR46832">
    <property type="entry name" value="5'-METHYLTHIOADENOSINE/S-ADENOSYLHOMOCYSTEINE NUCLEOSIDASE"/>
    <property type="match status" value="1"/>
</dbReference>
<reference evidence="3" key="1">
    <citation type="submission" date="2022-11" db="EMBL/GenBank/DDBJ databases">
        <authorList>
            <person name="Somphong A."/>
            <person name="Phongsopitanun W."/>
        </authorList>
    </citation>
    <scope>NUCLEOTIDE SEQUENCE</scope>
    <source>
        <strain evidence="3">Pm04-4</strain>
    </source>
</reference>
<accession>A0ABT4AZR9</accession>
<sequence length="643" mass="68642">MSELTLPGWAECRAAAESVEFSPRGRQVLAIVRPRGPFGLLRRRGPLALQLYVAARDNLLVWQGPDSLALLQPPAEKRSPLTAPGLRLGVLRALVRQWDTILYAGPALLLLGGAGVAALAVAGGAGRDVGLLGVALALGSMLYILVCMVSVVVTALVRMVVGLARGAPKADQVAVETLPGRRWTLVLGHHVARGPAGPLLDAVDRHLERILVRKTEEEAEERGVKIVTAVVTENVVVLRGAATSEPMREAMAGWTEQQHDAPIAVRLSEYRPDAAPARIFESGGFLAWYLGGSAVVLVVLAYAVAEWEREACGSDCDGRPATYGSALRWLLQRLLLSDPYGIGPASRPAWIVGWLVSVLAVTGLFVAVAALQQRLRHRRAQLALFDRRNSALMPTHTLIMVATDAEHRAVSAAVHAVNHTPPREEFQPSQVVTRLGTIGRTRISLAQVEPGNVNPGSAAISAAALVTRLQPDFLILTGICFGLREKEQEIGDVLVCTQLRATGQRKMAKSEDGGTVEIIRGDSVTASPMLLGRLRAAARQFDAGPAVHFGQMLSDSVLVSSRQYRDELHEKHPDAIGGDMEGAGVYAVAAQAKVDWALVKGICDWGFDKTDEFHRLAAENAAAVVVQAAAMGAFDQAPAHGAL</sequence>